<dbReference type="AlphaFoldDB" id="A0A516GQ01"/>
<accession>A0A516GQ01</accession>
<dbReference type="KEGG" id="fop:FNB79_05420"/>
<dbReference type="Proteomes" id="UP000319209">
    <property type="component" value="Chromosome"/>
</dbReference>
<dbReference type="RefSeq" id="WP_143380344.1">
    <property type="nucleotide sequence ID" value="NZ_CP041637.1"/>
</dbReference>
<sequence length="83" mass="9809">MEKPIKKKGVFPKMYCSLFGHNYEITKQVTHHVKEYKCKHCNRELTTYSNGNLIELTPKFKEINSILNRIHSSKQARQKPSLF</sequence>
<name>A0A516GQ01_9FLAO</name>
<evidence type="ECO:0000313" key="2">
    <source>
        <dbReference type="Proteomes" id="UP000319209"/>
    </source>
</evidence>
<evidence type="ECO:0000313" key="1">
    <source>
        <dbReference type="EMBL" id="QDO93440.1"/>
    </source>
</evidence>
<keyword evidence="2" id="KW-1185">Reference proteome</keyword>
<dbReference type="OrthoDB" id="1450221at2"/>
<dbReference type="EMBL" id="CP041637">
    <property type="protein sequence ID" value="QDO93440.1"/>
    <property type="molecule type" value="Genomic_DNA"/>
</dbReference>
<reference evidence="1 2" key="1">
    <citation type="submission" date="2019-07" db="EMBL/GenBank/DDBJ databases">
        <title>Genome sequencing for Formosa sp. PS13.</title>
        <authorList>
            <person name="Park S.-J."/>
        </authorList>
    </citation>
    <scope>NUCLEOTIDE SEQUENCE [LARGE SCALE GENOMIC DNA]</scope>
    <source>
        <strain evidence="1 2">PS13</strain>
    </source>
</reference>
<organism evidence="1 2">
    <name type="scientific">Formosa sediminum</name>
    <dbReference type="NCBI Taxonomy" id="2594004"/>
    <lineage>
        <taxon>Bacteria</taxon>
        <taxon>Pseudomonadati</taxon>
        <taxon>Bacteroidota</taxon>
        <taxon>Flavobacteriia</taxon>
        <taxon>Flavobacteriales</taxon>
        <taxon>Flavobacteriaceae</taxon>
        <taxon>Formosa</taxon>
    </lineage>
</organism>
<gene>
    <name evidence="1" type="ORF">FNB79_05420</name>
</gene>
<protein>
    <submittedName>
        <fullName evidence="1">Uncharacterized protein</fullName>
    </submittedName>
</protein>
<proteinExistence type="predicted"/>